<accession>A0A3N0GJY4</accession>
<comment type="caution">
    <text evidence="1">The sequence shown here is derived from an EMBL/GenBank/DDBJ whole genome shotgun (WGS) entry which is preliminary data.</text>
</comment>
<dbReference type="Proteomes" id="UP000279994">
    <property type="component" value="Unassembled WGS sequence"/>
</dbReference>
<dbReference type="AlphaFoldDB" id="A0A3N0GJY4"/>
<name>A0A3N0GJY4_9ACTN</name>
<keyword evidence="2" id="KW-1185">Reference proteome</keyword>
<sequence>MARDATLTRARLIRAGERRFARDGVRGARVADIVRDAGQGNDSAVGYHFGSRQGLLHAIVERHVAQMDRSRVLPPPGSGLRPLVEAIVLPTAALLVTEEGRDFLRIMEQVSDWSGLGAGRPNPVLEGTVLAAQLEALDSLLVARVGRVLARERAALLVTFLTASLAERARSRANGARQRLGHEKFTDHLVDLLTAALAA</sequence>
<protein>
    <submittedName>
        <fullName evidence="1">TetR/AcrR family transcriptional regulator</fullName>
    </submittedName>
</protein>
<proteinExistence type="predicted"/>
<organism evidence="1 2">
    <name type="scientific">Nocardioides pocheonensis</name>
    <dbReference type="NCBI Taxonomy" id="661485"/>
    <lineage>
        <taxon>Bacteria</taxon>
        <taxon>Bacillati</taxon>
        <taxon>Actinomycetota</taxon>
        <taxon>Actinomycetes</taxon>
        <taxon>Propionibacteriales</taxon>
        <taxon>Nocardioidaceae</taxon>
        <taxon>Nocardioides</taxon>
    </lineage>
</organism>
<gene>
    <name evidence="1" type="ORF">EFL26_19545</name>
</gene>
<dbReference type="OrthoDB" id="4726108at2"/>
<dbReference type="Gene3D" id="1.10.357.10">
    <property type="entry name" value="Tetracycline Repressor, domain 2"/>
    <property type="match status" value="1"/>
</dbReference>
<evidence type="ECO:0000313" key="2">
    <source>
        <dbReference type="Proteomes" id="UP000279994"/>
    </source>
</evidence>
<dbReference type="InterPro" id="IPR009057">
    <property type="entry name" value="Homeodomain-like_sf"/>
</dbReference>
<dbReference type="SUPFAM" id="SSF46689">
    <property type="entry name" value="Homeodomain-like"/>
    <property type="match status" value="1"/>
</dbReference>
<dbReference type="RefSeq" id="WP_123224538.1">
    <property type="nucleotide sequence ID" value="NZ_RJSF01000044.1"/>
</dbReference>
<dbReference type="EMBL" id="RJSF01000044">
    <property type="protein sequence ID" value="RNM12775.1"/>
    <property type="molecule type" value="Genomic_DNA"/>
</dbReference>
<evidence type="ECO:0000313" key="1">
    <source>
        <dbReference type="EMBL" id="RNM12775.1"/>
    </source>
</evidence>
<reference evidence="1 2" key="1">
    <citation type="submission" date="2018-11" db="EMBL/GenBank/DDBJ databases">
        <authorList>
            <person name="Li F."/>
        </authorList>
    </citation>
    <scope>NUCLEOTIDE SEQUENCE [LARGE SCALE GENOMIC DNA]</scope>
    <source>
        <strain evidence="1 2">Gsoil 818</strain>
    </source>
</reference>